<proteinExistence type="predicted"/>
<evidence type="ECO:0000313" key="2">
    <source>
        <dbReference type="EMBL" id="EHH59722.1"/>
    </source>
</evidence>
<dbReference type="GO" id="GO:0043065">
    <property type="term" value="P:positive regulation of apoptotic process"/>
    <property type="evidence" value="ECO:0007669"/>
    <property type="project" value="InterPro"/>
</dbReference>
<dbReference type="GO" id="GO:0001836">
    <property type="term" value="P:release of cytochrome c from mitochondria"/>
    <property type="evidence" value="ECO:0007669"/>
    <property type="project" value="TreeGrafter"/>
</dbReference>
<dbReference type="PANTHER" id="PTHR28639">
    <property type="entry name" value="BCL-2-BINDING COMPONENT 3"/>
    <property type="match status" value="1"/>
</dbReference>
<protein>
    <recommendedName>
        <fullName evidence="3">BCL2 binding component 3</fullName>
    </recommendedName>
</protein>
<sequence>IKFGVGSARACPCQVPRASSATWVPCQICGPRERHGPRAPSSALALAGGAAPGVARAQRETRGAAATPPLALEGPVQSHHGTPALTQGPQSPRNGAQLGACTRPVDVRDSGGRPLPPPDTLASAGDFLCTM</sequence>
<dbReference type="GO" id="GO:0097194">
    <property type="term" value="P:execution phase of apoptosis"/>
    <property type="evidence" value="ECO:0007669"/>
    <property type="project" value="TreeGrafter"/>
</dbReference>
<dbReference type="InterPro" id="IPR031661">
    <property type="entry name" value="Bbc3"/>
</dbReference>
<dbReference type="PANTHER" id="PTHR28639:SF1">
    <property type="entry name" value="BCL-2-BINDING COMPONENT 3, ISOFORMS 3_4"/>
    <property type="match status" value="1"/>
</dbReference>
<gene>
    <name evidence="2" type="ORF">EGM_09907</name>
</gene>
<reference evidence="2" key="1">
    <citation type="journal article" date="2011" name="Nat. Biotechnol.">
        <title>Genome sequencing and comparison of two nonhuman primate animal models, the cynomolgus and Chinese rhesus macaques.</title>
        <authorList>
            <person name="Yan G."/>
            <person name="Zhang G."/>
            <person name="Fang X."/>
            <person name="Zhang Y."/>
            <person name="Li C."/>
            <person name="Ling F."/>
            <person name="Cooper D.N."/>
            <person name="Li Q."/>
            <person name="Li Y."/>
            <person name="van Gool A.J."/>
            <person name="Du H."/>
            <person name="Chen J."/>
            <person name="Chen R."/>
            <person name="Zhang P."/>
            <person name="Huang Z."/>
            <person name="Thompson J.R."/>
            <person name="Meng Y."/>
            <person name="Bai Y."/>
            <person name="Wang J."/>
            <person name="Zhuo M."/>
            <person name="Wang T."/>
            <person name="Huang Y."/>
            <person name="Wei L."/>
            <person name="Li J."/>
            <person name="Wang Z."/>
            <person name="Hu H."/>
            <person name="Yang P."/>
            <person name="Le L."/>
            <person name="Stenson P.D."/>
            <person name="Li B."/>
            <person name="Liu X."/>
            <person name="Ball E.V."/>
            <person name="An N."/>
            <person name="Huang Q."/>
            <person name="Zhang Y."/>
            <person name="Fan W."/>
            <person name="Zhang X."/>
            <person name="Li Y."/>
            <person name="Wang W."/>
            <person name="Katze M.G."/>
            <person name="Su B."/>
            <person name="Nielsen R."/>
            <person name="Yang H."/>
            <person name="Wang J."/>
            <person name="Wang X."/>
            <person name="Wang J."/>
        </authorList>
    </citation>
    <scope>NUCLEOTIDE SEQUENCE [LARGE SCALE GENOMIC DNA]</scope>
    <source>
        <strain evidence="2">CE-4</strain>
    </source>
</reference>
<evidence type="ECO:0000256" key="1">
    <source>
        <dbReference type="SAM" id="MobiDB-lite"/>
    </source>
</evidence>
<dbReference type="AlphaFoldDB" id="G7PXZ8"/>
<feature type="non-terminal residue" evidence="2">
    <location>
        <position position="131"/>
    </location>
</feature>
<dbReference type="GO" id="GO:0070059">
    <property type="term" value="P:intrinsic apoptotic signaling pathway in response to endoplasmic reticulum stress"/>
    <property type="evidence" value="ECO:0007669"/>
    <property type="project" value="TreeGrafter"/>
</dbReference>
<name>G7PXZ8_MACFA</name>
<evidence type="ECO:0008006" key="3">
    <source>
        <dbReference type="Google" id="ProtNLM"/>
    </source>
</evidence>
<dbReference type="GO" id="GO:0005739">
    <property type="term" value="C:mitochondrion"/>
    <property type="evidence" value="ECO:0007669"/>
    <property type="project" value="InterPro"/>
</dbReference>
<feature type="compositionally biased region" description="Polar residues" evidence="1">
    <location>
        <begin position="84"/>
        <end position="94"/>
    </location>
</feature>
<feature type="region of interest" description="Disordered" evidence="1">
    <location>
        <begin position="50"/>
        <end position="126"/>
    </location>
</feature>
<dbReference type="EMBL" id="CM001294">
    <property type="protein sequence ID" value="EHH59722.1"/>
    <property type="molecule type" value="Genomic_DNA"/>
</dbReference>
<feature type="non-terminal residue" evidence="2">
    <location>
        <position position="1"/>
    </location>
</feature>
<dbReference type="GO" id="GO:0090200">
    <property type="term" value="P:positive regulation of release of cytochrome c from mitochondria"/>
    <property type="evidence" value="ECO:0007669"/>
    <property type="project" value="InterPro"/>
</dbReference>
<organism>
    <name type="scientific">Macaca fascicularis</name>
    <name type="common">Crab-eating macaque</name>
    <name type="synonym">Cynomolgus monkey</name>
    <dbReference type="NCBI Taxonomy" id="9541"/>
    <lineage>
        <taxon>Eukaryota</taxon>
        <taxon>Metazoa</taxon>
        <taxon>Chordata</taxon>
        <taxon>Craniata</taxon>
        <taxon>Vertebrata</taxon>
        <taxon>Euteleostomi</taxon>
        <taxon>Mammalia</taxon>
        <taxon>Eutheria</taxon>
        <taxon>Euarchontoglires</taxon>
        <taxon>Primates</taxon>
        <taxon>Haplorrhini</taxon>
        <taxon>Catarrhini</taxon>
        <taxon>Cercopithecidae</taxon>
        <taxon>Cercopithecinae</taxon>
        <taxon>Macaca</taxon>
    </lineage>
</organism>
<dbReference type="Proteomes" id="UP000009130">
    <property type="component" value="Chromosome 19"/>
</dbReference>
<accession>G7PXZ8</accession>